<accession>A0A484LUK9</accession>
<feature type="domain" description="Retrotransposon gag" evidence="2">
    <location>
        <begin position="103"/>
        <end position="196"/>
    </location>
</feature>
<name>A0A484LUK9_9ASTE</name>
<sequence>MEVPRNNVLETVQEIPRRQNDVPNRRTLSDYVTPPVAEHNIIIPPDVTANNFEIKPAVIHMVSSNEFGGGPTEDPHNHITKFLRACNMIKIHGVPTDAIRLRLFLFSLRDRAQSLLDSFPDNHFTTWDQLHGEFLKRFFPPSKTAKIRWMIQNFKQNPNEPLYEAWERFKDLQRQCPHHNIQSRHLMTAFYEGLNENSRILLETSASGSFMSLELDEAEELIERISTNGSTWYSDRPSAQPKIGGMYKVDQMSAMASKVDNMMSIIQKIAQVSAVQNTTPAPPHVPVLMCVSYGGQHDQSSCPWDAMEQVDYVNYNQPQQQQNPFGRFNSQNRNHPGFS</sequence>
<feature type="region of interest" description="Disordered" evidence="1">
    <location>
        <begin position="319"/>
        <end position="339"/>
    </location>
</feature>
<evidence type="ECO:0000259" key="2">
    <source>
        <dbReference type="Pfam" id="PF03732"/>
    </source>
</evidence>
<dbReference type="AlphaFoldDB" id="A0A484LUK9"/>
<feature type="compositionally biased region" description="Polar residues" evidence="1">
    <location>
        <begin position="328"/>
        <end position="339"/>
    </location>
</feature>
<dbReference type="OrthoDB" id="1305902at2759"/>
<evidence type="ECO:0000313" key="4">
    <source>
        <dbReference type="Proteomes" id="UP000595140"/>
    </source>
</evidence>
<keyword evidence="4" id="KW-1185">Reference proteome</keyword>
<organism evidence="3 4">
    <name type="scientific">Cuscuta campestris</name>
    <dbReference type="NCBI Taxonomy" id="132261"/>
    <lineage>
        <taxon>Eukaryota</taxon>
        <taxon>Viridiplantae</taxon>
        <taxon>Streptophyta</taxon>
        <taxon>Embryophyta</taxon>
        <taxon>Tracheophyta</taxon>
        <taxon>Spermatophyta</taxon>
        <taxon>Magnoliopsida</taxon>
        <taxon>eudicotyledons</taxon>
        <taxon>Gunneridae</taxon>
        <taxon>Pentapetalae</taxon>
        <taxon>asterids</taxon>
        <taxon>lamiids</taxon>
        <taxon>Solanales</taxon>
        <taxon>Convolvulaceae</taxon>
        <taxon>Cuscuteae</taxon>
        <taxon>Cuscuta</taxon>
        <taxon>Cuscuta subgen. Grammica</taxon>
        <taxon>Cuscuta sect. Cleistogrammica</taxon>
    </lineage>
</organism>
<evidence type="ECO:0000256" key="1">
    <source>
        <dbReference type="SAM" id="MobiDB-lite"/>
    </source>
</evidence>
<dbReference type="PANTHER" id="PTHR33223:SF11">
    <property type="entry name" value="ELEMENT PROTEIN, PUTATIVE-RELATED"/>
    <property type="match status" value="1"/>
</dbReference>
<reference evidence="3 4" key="1">
    <citation type="submission" date="2018-04" db="EMBL/GenBank/DDBJ databases">
        <authorList>
            <person name="Vogel A."/>
        </authorList>
    </citation>
    <scope>NUCLEOTIDE SEQUENCE [LARGE SCALE GENOMIC DNA]</scope>
</reference>
<dbReference type="EMBL" id="OOIL02001958">
    <property type="protein sequence ID" value="VFQ79478.1"/>
    <property type="molecule type" value="Genomic_DNA"/>
</dbReference>
<proteinExistence type="predicted"/>
<dbReference type="PANTHER" id="PTHR33223">
    <property type="entry name" value="CCHC-TYPE DOMAIN-CONTAINING PROTEIN"/>
    <property type="match status" value="1"/>
</dbReference>
<dbReference type="Proteomes" id="UP000595140">
    <property type="component" value="Unassembled WGS sequence"/>
</dbReference>
<dbReference type="InterPro" id="IPR005162">
    <property type="entry name" value="Retrotrans_gag_dom"/>
</dbReference>
<gene>
    <name evidence="3" type="ORF">CCAM_LOCUS21254</name>
</gene>
<dbReference type="Pfam" id="PF03732">
    <property type="entry name" value="Retrotrans_gag"/>
    <property type="match status" value="1"/>
</dbReference>
<protein>
    <recommendedName>
        <fullName evidence="2">Retrotransposon gag domain-containing protein</fullName>
    </recommendedName>
</protein>
<evidence type="ECO:0000313" key="3">
    <source>
        <dbReference type="EMBL" id="VFQ79478.1"/>
    </source>
</evidence>